<feature type="compositionally biased region" description="Basic and acidic residues" evidence="2">
    <location>
        <begin position="570"/>
        <end position="593"/>
    </location>
</feature>
<evidence type="ECO:0000256" key="2">
    <source>
        <dbReference type="SAM" id="MobiDB-lite"/>
    </source>
</evidence>
<accession>A0ABR3ASH1</accession>
<feature type="compositionally biased region" description="Polar residues" evidence="2">
    <location>
        <begin position="611"/>
        <end position="628"/>
    </location>
</feature>
<evidence type="ECO:0000259" key="3">
    <source>
        <dbReference type="PROSITE" id="PS50030"/>
    </source>
</evidence>
<proteinExistence type="predicted"/>
<dbReference type="Proteomes" id="UP001448207">
    <property type="component" value="Unassembled WGS sequence"/>
</dbReference>
<feature type="coiled-coil region" evidence="1">
    <location>
        <begin position="509"/>
        <end position="564"/>
    </location>
</feature>
<dbReference type="InterPro" id="IPR000261">
    <property type="entry name" value="EH_dom"/>
</dbReference>
<dbReference type="EMBL" id="JBCLYO010000017">
    <property type="protein sequence ID" value="KAL0081672.1"/>
    <property type="molecule type" value="Genomic_DNA"/>
</dbReference>
<dbReference type="PROSITE" id="PS50222">
    <property type="entry name" value="EF_HAND_2"/>
    <property type="match status" value="3"/>
</dbReference>
<feature type="domain" description="EF-hand" evidence="5">
    <location>
        <begin position="47"/>
        <end position="82"/>
    </location>
</feature>
<feature type="region of interest" description="Disordered" evidence="2">
    <location>
        <begin position="567"/>
        <end position="826"/>
    </location>
</feature>
<evidence type="ECO:0000256" key="1">
    <source>
        <dbReference type="SAM" id="Coils"/>
    </source>
</evidence>
<name>A0ABR3ASH1_PHYBL</name>
<feature type="region of interest" description="Disordered" evidence="2">
    <location>
        <begin position="860"/>
        <end position="909"/>
    </location>
</feature>
<dbReference type="Pfam" id="PF12763">
    <property type="entry name" value="EH"/>
    <property type="match status" value="3"/>
</dbReference>
<dbReference type="InterPro" id="IPR011992">
    <property type="entry name" value="EF-hand-dom_pair"/>
</dbReference>
<sequence>MSSTSWESLLTPKEKLAYGQLFNIISVSNPGIITGQEAVRFFATSGVPHQILSEIWEAADKDNLGYLTPETFSIALKLIACAQHGREVSDPIFATPVPLPQFEGIKLSVPPSPVVQKQTSVNSNVDTIKPAEREKYISIFRAQDTVRGTMDAETARNILVKSKLPTDVLGQIWNLADVRKSGSLNATEFAIAMHYVAKLMDGSLTTLPAQLPPQVYSSAAGSQAPIVGSLRTEGYMSSPVQSFAPSTPVARQMAAAMTPPQRARTIDSLGNMAFAATTQPTPWDVTAQEKTQSDAFFDKLDVRHAGVLQGKEAVEFFKNSQLPDADLAHIWDIADTQRSGQLTRDEFAIAMHLIHKRLRGDPLPPTLPSTLIPPSPSVPQFPGAQRQTSLEVPNMSAPAPAAVDPFQPVQEDQDLLGDFGNDEQLTEETNQVNQLQNQIFSLKQATEDVKQQKVNAEQSLTQLLGQKKETIEHTTQIREAQGTEQEALDSLQAIIKEEEPGWISVKQSHDEAQKELDDANKNIEQLKNSLNDGRAESEGLRRQVHAIQEETLKLTNKLDRLRAKAAKNVASKEGETEAKIEAAVETPREEPRMHLPAQDAPSLFSFERDSPSSSVATSPDQNNRSFDFSSVPREPETPSEAVDFDDVFGDLAAAGSKYVEEYSSESEQSEAEEASESEESENEEVRKGQDLDPFGASPMTGDNTAPAATAPKNTRTAPPPPPQAKSQQNLEGQGSRAIPGPPTKKSRPPPPPPTTSAGEIKEEKNLTAQVPPPTTEDKVTENMASLNFGDSFDDAFGTAAPTAPTPSNNKRISSSFGGDNYDDDFDSAFMVGDLSDAKIVEAKANEHDFDDFEDAFADFDSQKDKKGESNESKNKFSFDSSDFKAKEPEEWDSIFGVQPTTDTTGTKNAVKDGFEDAFSASPVVQKPLSHKEELMKMGFAEKEAKDALDRYDQDLEKATNFLLDK</sequence>
<dbReference type="PANTHER" id="PTHR11216:SF170">
    <property type="entry name" value="DYNAMIN ASSOCIATED PROTEIN 160, ISOFORM D"/>
    <property type="match status" value="1"/>
</dbReference>
<keyword evidence="1" id="KW-0175">Coiled coil</keyword>
<dbReference type="SUPFAM" id="SSF46934">
    <property type="entry name" value="UBA-like"/>
    <property type="match status" value="1"/>
</dbReference>
<dbReference type="InterPro" id="IPR002048">
    <property type="entry name" value="EF_hand_dom"/>
</dbReference>
<evidence type="ECO:0000259" key="5">
    <source>
        <dbReference type="PROSITE" id="PS50222"/>
    </source>
</evidence>
<feature type="compositionally biased region" description="Polar residues" evidence="2">
    <location>
        <begin position="898"/>
        <end position="907"/>
    </location>
</feature>
<evidence type="ECO:0000313" key="6">
    <source>
        <dbReference type="EMBL" id="KAL0081672.1"/>
    </source>
</evidence>
<dbReference type="CDD" id="cd00052">
    <property type="entry name" value="EH"/>
    <property type="match status" value="3"/>
</dbReference>
<feature type="coiled-coil region" evidence="1">
    <location>
        <begin position="425"/>
        <end position="462"/>
    </location>
</feature>
<feature type="compositionally biased region" description="Polar residues" evidence="2">
    <location>
        <begin position="807"/>
        <end position="817"/>
    </location>
</feature>
<dbReference type="PROSITE" id="PS50031">
    <property type="entry name" value="EH"/>
    <property type="match status" value="3"/>
</dbReference>
<dbReference type="Gene3D" id="1.10.8.10">
    <property type="entry name" value="DNA helicase RuvA subunit, C-terminal domain"/>
    <property type="match status" value="1"/>
</dbReference>
<feature type="compositionally biased region" description="Acidic residues" evidence="2">
    <location>
        <begin position="662"/>
        <end position="682"/>
    </location>
</feature>
<dbReference type="PROSITE" id="PS50030">
    <property type="entry name" value="UBA"/>
    <property type="match status" value="1"/>
</dbReference>
<dbReference type="SMART" id="SM00165">
    <property type="entry name" value="UBA"/>
    <property type="match status" value="1"/>
</dbReference>
<feature type="domain" description="EH" evidence="4">
    <location>
        <begin position="14"/>
        <end position="100"/>
    </location>
</feature>
<dbReference type="InterPro" id="IPR015940">
    <property type="entry name" value="UBA"/>
</dbReference>
<reference evidence="6 7" key="1">
    <citation type="submission" date="2024-04" db="EMBL/GenBank/DDBJ databases">
        <title>Symmetric and asymmetric DNA N6-adenine methylation regulates different biological responses in Mucorales.</title>
        <authorList>
            <consortium name="Lawrence Berkeley National Laboratory"/>
            <person name="Lax C."/>
            <person name="Mondo S.J."/>
            <person name="Osorio-Concepcion M."/>
            <person name="Muszewska A."/>
            <person name="Corrochano-Luque M."/>
            <person name="Gutierrez G."/>
            <person name="Riley R."/>
            <person name="Lipzen A."/>
            <person name="Guo J."/>
            <person name="Hundley H."/>
            <person name="Amirebrahimi M."/>
            <person name="Ng V."/>
            <person name="Lorenzo-Gutierrez D."/>
            <person name="Binder U."/>
            <person name="Yang J."/>
            <person name="Song Y."/>
            <person name="Canovas D."/>
            <person name="Navarro E."/>
            <person name="Freitag M."/>
            <person name="Gabaldon T."/>
            <person name="Grigoriev I.V."/>
            <person name="Corrochano L.M."/>
            <person name="Nicolas F.E."/>
            <person name="Garre V."/>
        </authorList>
    </citation>
    <scope>NUCLEOTIDE SEQUENCE [LARGE SCALE GENOMIC DNA]</scope>
    <source>
        <strain evidence="6 7">L51</strain>
    </source>
</reference>
<feature type="domain" description="EF-hand" evidence="5">
    <location>
        <begin position="322"/>
        <end position="357"/>
    </location>
</feature>
<feature type="domain" description="EH" evidence="4">
    <location>
        <begin position="132"/>
        <end position="222"/>
    </location>
</feature>
<evidence type="ECO:0008006" key="8">
    <source>
        <dbReference type="Google" id="ProtNLM"/>
    </source>
</evidence>
<organism evidence="6 7">
    <name type="scientific">Phycomyces blakesleeanus</name>
    <dbReference type="NCBI Taxonomy" id="4837"/>
    <lineage>
        <taxon>Eukaryota</taxon>
        <taxon>Fungi</taxon>
        <taxon>Fungi incertae sedis</taxon>
        <taxon>Mucoromycota</taxon>
        <taxon>Mucoromycotina</taxon>
        <taxon>Mucoromycetes</taxon>
        <taxon>Mucorales</taxon>
        <taxon>Phycomycetaceae</taxon>
        <taxon>Phycomyces</taxon>
    </lineage>
</organism>
<feature type="domain" description="EH" evidence="4">
    <location>
        <begin position="289"/>
        <end position="378"/>
    </location>
</feature>
<gene>
    <name evidence="6" type="ORF">J3Q64DRAFT_1823569</name>
</gene>
<keyword evidence="7" id="KW-1185">Reference proteome</keyword>
<dbReference type="PANTHER" id="PTHR11216">
    <property type="entry name" value="EH DOMAIN"/>
    <property type="match status" value="1"/>
</dbReference>
<dbReference type="Gene3D" id="1.10.238.10">
    <property type="entry name" value="EF-hand"/>
    <property type="match status" value="3"/>
</dbReference>
<dbReference type="SUPFAM" id="SSF47473">
    <property type="entry name" value="EF-hand"/>
    <property type="match status" value="3"/>
</dbReference>
<comment type="caution">
    <text evidence="6">The sequence shown here is derived from an EMBL/GenBank/DDBJ whole genome shotgun (WGS) entry which is preliminary data.</text>
</comment>
<evidence type="ECO:0000259" key="4">
    <source>
        <dbReference type="PROSITE" id="PS50031"/>
    </source>
</evidence>
<protein>
    <recommendedName>
        <fullName evidence="8">Cytoskeletal adapter protein sagA</fullName>
    </recommendedName>
</protein>
<feature type="domain" description="EF-hand" evidence="5">
    <location>
        <begin position="164"/>
        <end position="199"/>
    </location>
</feature>
<feature type="compositionally biased region" description="Basic and acidic residues" evidence="2">
    <location>
        <begin position="860"/>
        <end position="888"/>
    </location>
</feature>
<evidence type="ECO:0000313" key="7">
    <source>
        <dbReference type="Proteomes" id="UP001448207"/>
    </source>
</evidence>
<dbReference type="SMART" id="SM00027">
    <property type="entry name" value="EH"/>
    <property type="match status" value="3"/>
</dbReference>
<feature type="compositionally biased region" description="Low complexity" evidence="2">
    <location>
        <begin position="704"/>
        <end position="716"/>
    </location>
</feature>
<feature type="domain" description="UBA" evidence="3">
    <location>
        <begin position="922"/>
        <end position="965"/>
    </location>
</feature>
<dbReference type="SMART" id="SM00054">
    <property type="entry name" value="EFh"/>
    <property type="match status" value="3"/>
</dbReference>
<dbReference type="InterPro" id="IPR009060">
    <property type="entry name" value="UBA-like_sf"/>
</dbReference>